<evidence type="ECO:0000313" key="2">
    <source>
        <dbReference type="Proteomes" id="UP000013015"/>
    </source>
</evidence>
<name>N6XB72_9ACTO</name>
<sequence length="50" mass="5399">MIPAADLIRAPLPQAGHALKARRTKHYFFEAMSPIFGLGAAKELMCASEA</sequence>
<proteinExistence type="predicted"/>
<dbReference type="AlphaFoldDB" id="N6XB72"/>
<evidence type="ECO:0000313" key="1">
    <source>
        <dbReference type="EMBL" id="ENO18433.1"/>
    </source>
</evidence>
<dbReference type="EMBL" id="AQHZ01000015">
    <property type="protein sequence ID" value="ENO18433.1"/>
    <property type="molecule type" value="Genomic_DNA"/>
</dbReference>
<reference evidence="1 2" key="1">
    <citation type="submission" date="2013-03" db="EMBL/GenBank/DDBJ databases">
        <title>Reference genome for the Human Microbiome Project.</title>
        <authorList>
            <person name="Aqrawi P."/>
            <person name="Ayvaz T."/>
            <person name="Bess C."/>
            <person name="Blankenburg K."/>
            <person name="Coyle M."/>
            <person name="Deng J."/>
            <person name="Forbes L."/>
            <person name="Fowler G."/>
            <person name="Francisco L."/>
            <person name="Fu Q."/>
            <person name="Gibbs R."/>
            <person name="Gross S."/>
            <person name="Gubbala S."/>
            <person name="Hale W."/>
            <person name="Hemphill L."/>
            <person name="Highlander S."/>
            <person name="Hirani K."/>
            <person name="Jackson L."/>
            <person name="Jakkamsetti A."/>
            <person name="Javaid M."/>
            <person name="Jayaseelan J.C."/>
            <person name="Jiang H."/>
            <person name="Joshi V."/>
            <person name="Korchina V."/>
            <person name="Kovar C."/>
            <person name="Lara F."/>
            <person name="Lee S."/>
            <person name="Liu Y."/>
            <person name="Mata R."/>
            <person name="Mathew T."/>
            <person name="Munidasa M."/>
            <person name="Muzny D."/>
            <person name="Nazareth L."/>
            <person name="Ngo R."/>
            <person name="Nguyen L."/>
            <person name="Nguyen N."/>
            <person name="Okwuonu G."/>
            <person name="Ongeri F."/>
            <person name="Palculict T."/>
            <person name="Patil S."/>
            <person name="Petrosino J."/>
            <person name="Pham C."/>
            <person name="Pham P."/>
            <person name="Pu L.-L."/>
            <person name="Qin X."/>
            <person name="Qu J."/>
            <person name="Reid J."/>
            <person name="Ross M."/>
            <person name="Ruth R."/>
            <person name="Saada N."/>
            <person name="San Lucas F."/>
            <person name="Santibanez J."/>
            <person name="Shang Y."/>
            <person name="Simmons D."/>
            <person name="Song X.-Z."/>
            <person name="Tang L.-Y."/>
            <person name="Thornton R."/>
            <person name="Warren J."/>
            <person name="Weissenberger G."/>
            <person name="Wilczek-Boney K."/>
            <person name="Worley K."/>
            <person name="Youmans B."/>
            <person name="Zhang J."/>
            <person name="Zhang L."/>
            <person name="Zhao Z."/>
            <person name="Zhou C."/>
            <person name="Zhu D."/>
            <person name="Zhu Y."/>
        </authorList>
    </citation>
    <scope>NUCLEOTIDE SEQUENCE [LARGE SCALE GENOMIC DNA]</scope>
    <source>
        <strain evidence="1 2">F0333</strain>
    </source>
</reference>
<protein>
    <submittedName>
        <fullName evidence="1">Uncharacterized protein</fullName>
    </submittedName>
</protein>
<dbReference type="STRING" id="888050.HMPREF9004_1002"/>
<organism evidence="1 2">
    <name type="scientific">Schaalia cardiffensis F0333</name>
    <dbReference type="NCBI Taxonomy" id="888050"/>
    <lineage>
        <taxon>Bacteria</taxon>
        <taxon>Bacillati</taxon>
        <taxon>Actinomycetota</taxon>
        <taxon>Actinomycetes</taxon>
        <taxon>Actinomycetales</taxon>
        <taxon>Actinomycetaceae</taxon>
        <taxon>Schaalia</taxon>
    </lineage>
</organism>
<dbReference type="HOGENOM" id="CLU_3113558_0_0_11"/>
<dbReference type="Proteomes" id="UP000013015">
    <property type="component" value="Unassembled WGS sequence"/>
</dbReference>
<comment type="caution">
    <text evidence="1">The sequence shown here is derived from an EMBL/GenBank/DDBJ whole genome shotgun (WGS) entry which is preliminary data.</text>
</comment>
<accession>N6XB72</accession>
<keyword evidence="2" id="KW-1185">Reference proteome</keyword>
<gene>
    <name evidence="1" type="ORF">HMPREF9004_1002</name>
</gene>